<dbReference type="EMBL" id="SUMF01000002">
    <property type="protein sequence ID" value="TJZ77639.1"/>
    <property type="molecule type" value="Genomic_DNA"/>
</dbReference>
<sequence>MSNSHRIALACCCASLALACAVPSRAAETVGGLKPSTPVVEHQLVHPLLATQITHLDNGLTIVLHEDHRAPVVELQVWYRIGAIDEPAGLTGISHALEHMMFRGTTKVPTGEYHGRVARLGGQNNAFTTRDYTYYYLTLPASDLETALDLESDRMQHLTLAEPLFNTEIEVVKEERRLNTENNAFRAFSENVQGVVYPDSSMRNPVIGHMDDLNKMKVADLRQWYGQWYAPNNATLVLAGDFDAARVMSLVKTYFGSIPRHELPARAKPVEPVQQAGKRVVVKKPSLSSLVSFRWRIPDGTPPKDLAALDVLAEMLSNDYQDRRLALASDSLYAGFDYPTRGEPLFMLNAVPSQDASLSELESAMQKQVTLLHGAGLYGEMLERAQQRLLARNYFSYDELSNRAQELGMLTLYGFTPEEYVNHLSLMQQVTLKDLERVATTYLKDDNRVVGILEAQPLDKAVAAKEITHDR</sequence>
<feature type="domain" description="Peptidase M16 C-terminal" evidence="4">
    <location>
        <begin position="217"/>
        <end position="389"/>
    </location>
</feature>
<dbReference type="Pfam" id="PF00675">
    <property type="entry name" value="Peptidase_M16"/>
    <property type="match status" value="1"/>
</dbReference>
<dbReference type="Pfam" id="PF05193">
    <property type="entry name" value="Peptidase_M16_C"/>
    <property type="match status" value="1"/>
</dbReference>
<comment type="similarity">
    <text evidence="1">Belongs to the peptidase M16 family.</text>
</comment>
<gene>
    <name evidence="5" type="ORF">FAZ21_04770</name>
</gene>
<evidence type="ECO:0000313" key="5">
    <source>
        <dbReference type="EMBL" id="TJZ77639.1"/>
    </source>
</evidence>
<organism evidence="5 6">
    <name type="scientific">Chitiniphilus eburneus</name>
    <dbReference type="NCBI Taxonomy" id="2571148"/>
    <lineage>
        <taxon>Bacteria</taxon>
        <taxon>Pseudomonadati</taxon>
        <taxon>Pseudomonadota</taxon>
        <taxon>Betaproteobacteria</taxon>
        <taxon>Neisseriales</taxon>
        <taxon>Chitinibacteraceae</taxon>
        <taxon>Chitiniphilus</taxon>
    </lineage>
</organism>
<evidence type="ECO:0000256" key="1">
    <source>
        <dbReference type="ARBA" id="ARBA00007261"/>
    </source>
</evidence>
<feature type="domain" description="Peptidase M16 N-terminal" evidence="3">
    <location>
        <begin position="62"/>
        <end position="183"/>
    </location>
</feature>
<dbReference type="InterPro" id="IPR011249">
    <property type="entry name" value="Metalloenz_LuxS/M16"/>
</dbReference>
<dbReference type="Proteomes" id="UP000310016">
    <property type="component" value="Unassembled WGS sequence"/>
</dbReference>
<accession>A0A4U0Q8P4</accession>
<evidence type="ECO:0000259" key="4">
    <source>
        <dbReference type="Pfam" id="PF05193"/>
    </source>
</evidence>
<dbReference type="SUPFAM" id="SSF63411">
    <property type="entry name" value="LuxS/MPP-like metallohydrolase"/>
    <property type="match status" value="2"/>
</dbReference>
<dbReference type="PROSITE" id="PS51257">
    <property type="entry name" value="PROKAR_LIPOPROTEIN"/>
    <property type="match status" value="1"/>
</dbReference>
<dbReference type="InterPro" id="IPR007863">
    <property type="entry name" value="Peptidase_M16_C"/>
</dbReference>
<dbReference type="InterPro" id="IPR011765">
    <property type="entry name" value="Pept_M16_N"/>
</dbReference>
<evidence type="ECO:0000313" key="6">
    <source>
        <dbReference type="Proteomes" id="UP000310016"/>
    </source>
</evidence>
<feature type="chain" id="PRO_5021012602" evidence="2">
    <location>
        <begin position="27"/>
        <end position="471"/>
    </location>
</feature>
<dbReference type="Gene3D" id="3.30.830.10">
    <property type="entry name" value="Metalloenzyme, LuxS/M16 peptidase-like"/>
    <property type="match status" value="2"/>
</dbReference>
<dbReference type="PANTHER" id="PTHR11851">
    <property type="entry name" value="METALLOPROTEASE"/>
    <property type="match status" value="1"/>
</dbReference>
<dbReference type="GO" id="GO:0046872">
    <property type="term" value="F:metal ion binding"/>
    <property type="evidence" value="ECO:0007669"/>
    <property type="project" value="InterPro"/>
</dbReference>
<dbReference type="PANTHER" id="PTHR11851:SF49">
    <property type="entry name" value="MITOCHONDRIAL-PROCESSING PEPTIDASE SUBUNIT ALPHA"/>
    <property type="match status" value="1"/>
</dbReference>
<reference evidence="5 6" key="1">
    <citation type="submission" date="2019-04" db="EMBL/GenBank/DDBJ databases">
        <title>Chitiniphilus eburnea sp. nov., a novel chitinolytic bacterium isolated from aquaculture sludge.</title>
        <authorList>
            <person name="Sheng M."/>
        </authorList>
    </citation>
    <scope>NUCLEOTIDE SEQUENCE [LARGE SCALE GENOMIC DNA]</scope>
    <source>
        <strain evidence="5 6">HX-2-15</strain>
    </source>
</reference>
<proteinExistence type="inferred from homology"/>
<evidence type="ECO:0000256" key="2">
    <source>
        <dbReference type="SAM" id="SignalP"/>
    </source>
</evidence>
<comment type="caution">
    <text evidence="5">The sequence shown here is derived from an EMBL/GenBank/DDBJ whole genome shotgun (WGS) entry which is preliminary data.</text>
</comment>
<protein>
    <submittedName>
        <fullName evidence="5">Insulinase family protein</fullName>
    </submittedName>
</protein>
<dbReference type="OrthoDB" id="9811314at2"/>
<feature type="signal peptide" evidence="2">
    <location>
        <begin position="1"/>
        <end position="26"/>
    </location>
</feature>
<evidence type="ECO:0000259" key="3">
    <source>
        <dbReference type="Pfam" id="PF00675"/>
    </source>
</evidence>
<keyword evidence="6" id="KW-1185">Reference proteome</keyword>
<dbReference type="RefSeq" id="WP_136772113.1">
    <property type="nucleotide sequence ID" value="NZ_SUMF01000002.1"/>
</dbReference>
<dbReference type="AlphaFoldDB" id="A0A4U0Q8P4"/>
<dbReference type="InterPro" id="IPR050361">
    <property type="entry name" value="MPP/UQCRC_Complex"/>
</dbReference>
<keyword evidence="2" id="KW-0732">Signal</keyword>
<name>A0A4U0Q8P4_9NEIS</name>